<accession>A0AAD7UT76</accession>
<dbReference type="AlphaFoldDB" id="A0AAD7UT76"/>
<feature type="region of interest" description="Disordered" evidence="1">
    <location>
        <begin position="29"/>
        <end position="57"/>
    </location>
</feature>
<evidence type="ECO:0000256" key="1">
    <source>
        <dbReference type="SAM" id="MobiDB-lite"/>
    </source>
</evidence>
<name>A0AAD7UT76_9FUNG</name>
<comment type="caution">
    <text evidence="2">The sequence shown here is derived from an EMBL/GenBank/DDBJ whole genome shotgun (WGS) entry which is preliminary data.</text>
</comment>
<dbReference type="GeneID" id="83218708"/>
<dbReference type="EMBL" id="JARTCD010000087">
    <property type="protein sequence ID" value="KAJ8653007.1"/>
    <property type="molecule type" value="Genomic_DNA"/>
</dbReference>
<keyword evidence="3" id="KW-1185">Reference proteome</keyword>
<dbReference type="Proteomes" id="UP001234581">
    <property type="component" value="Unassembled WGS sequence"/>
</dbReference>
<sequence length="130" mass="14438">MDPTSTAIHVNAPMHTKICSAQNTTYAQEASSKRKMTMHSGESSGSKKPRDDGVDDSFEEYTHGASLDYSLLLRWAYHLCTKKVAALNTWSFHMTQEQEIQTEADVLKRLSASILSNDKDATLSSLQALK</sequence>
<dbReference type="RefSeq" id="XP_058337921.1">
    <property type="nucleotide sequence ID" value="XM_058491276.1"/>
</dbReference>
<reference evidence="2 3" key="1">
    <citation type="submission" date="2023-03" db="EMBL/GenBank/DDBJ databases">
        <title>Genome sequence of Lichtheimia ornata CBS 291.66.</title>
        <authorList>
            <person name="Mohabir J.T."/>
            <person name="Shea T.P."/>
            <person name="Kurbessoian T."/>
            <person name="Berby B."/>
            <person name="Fontaine J."/>
            <person name="Livny J."/>
            <person name="Gnirke A."/>
            <person name="Stajich J.E."/>
            <person name="Cuomo C.A."/>
        </authorList>
    </citation>
    <scope>NUCLEOTIDE SEQUENCE [LARGE SCALE GENOMIC DNA]</scope>
    <source>
        <strain evidence="2">CBS 291.66</strain>
    </source>
</reference>
<evidence type="ECO:0000313" key="3">
    <source>
        <dbReference type="Proteomes" id="UP001234581"/>
    </source>
</evidence>
<evidence type="ECO:0000313" key="2">
    <source>
        <dbReference type="EMBL" id="KAJ8653007.1"/>
    </source>
</evidence>
<protein>
    <submittedName>
        <fullName evidence="2">Uncharacterized protein</fullName>
    </submittedName>
</protein>
<gene>
    <name evidence="2" type="ORF">O0I10_011307</name>
</gene>
<proteinExistence type="predicted"/>
<organism evidence="2 3">
    <name type="scientific">Lichtheimia ornata</name>
    <dbReference type="NCBI Taxonomy" id="688661"/>
    <lineage>
        <taxon>Eukaryota</taxon>
        <taxon>Fungi</taxon>
        <taxon>Fungi incertae sedis</taxon>
        <taxon>Mucoromycota</taxon>
        <taxon>Mucoromycotina</taxon>
        <taxon>Mucoromycetes</taxon>
        <taxon>Mucorales</taxon>
        <taxon>Lichtheimiaceae</taxon>
        <taxon>Lichtheimia</taxon>
    </lineage>
</organism>